<feature type="signal peptide" evidence="1">
    <location>
        <begin position="1"/>
        <end position="32"/>
    </location>
</feature>
<gene>
    <name evidence="2" type="ORF">LX13_000231</name>
</gene>
<keyword evidence="3" id="KW-1185">Reference proteome</keyword>
<comment type="caution">
    <text evidence="2">The sequence shown here is derived from an EMBL/GenBank/DDBJ whole genome shotgun (WGS) entry which is preliminary data.</text>
</comment>
<dbReference type="SUPFAM" id="SSF51445">
    <property type="entry name" value="(Trans)glycosidases"/>
    <property type="match status" value="1"/>
</dbReference>
<reference evidence="2 3" key="1">
    <citation type="submission" date="2022-06" db="EMBL/GenBank/DDBJ databases">
        <title>Genomic Encyclopedia of Archaeal and Bacterial Type Strains, Phase II (KMG-II): from individual species to whole genera.</title>
        <authorList>
            <person name="Goeker M."/>
        </authorList>
    </citation>
    <scope>NUCLEOTIDE SEQUENCE [LARGE SCALE GENOMIC DNA]</scope>
    <source>
        <strain evidence="2 3">DSM 44693</strain>
    </source>
</reference>
<accession>A0ABT1H871</accession>
<protein>
    <recommendedName>
        <fullName evidence="4">Cellulase (Glycosyl hydrolase family 5)</fullName>
    </recommendedName>
</protein>
<dbReference type="Gene3D" id="3.20.20.80">
    <property type="entry name" value="Glycosidases"/>
    <property type="match status" value="1"/>
</dbReference>
<dbReference type="PANTHER" id="PTHR12631:SF10">
    <property type="entry name" value="BETA-XYLOSIDASE-LIKE PROTEIN-RELATED"/>
    <property type="match status" value="1"/>
</dbReference>
<organism evidence="2 3">
    <name type="scientific">Williamsia maris</name>
    <dbReference type="NCBI Taxonomy" id="72806"/>
    <lineage>
        <taxon>Bacteria</taxon>
        <taxon>Bacillati</taxon>
        <taxon>Actinomycetota</taxon>
        <taxon>Actinomycetes</taxon>
        <taxon>Mycobacteriales</taxon>
        <taxon>Nocardiaceae</taxon>
        <taxon>Williamsia</taxon>
    </lineage>
</organism>
<dbReference type="InterPro" id="IPR017853">
    <property type="entry name" value="GH"/>
</dbReference>
<dbReference type="Proteomes" id="UP001206895">
    <property type="component" value="Unassembled WGS sequence"/>
</dbReference>
<feature type="chain" id="PRO_5047096821" description="Cellulase (Glycosyl hydrolase family 5)" evidence="1">
    <location>
        <begin position="33"/>
        <end position="349"/>
    </location>
</feature>
<proteinExistence type="predicted"/>
<name>A0ABT1H871_9NOCA</name>
<evidence type="ECO:0000313" key="2">
    <source>
        <dbReference type="EMBL" id="MCP2174424.1"/>
    </source>
</evidence>
<evidence type="ECO:0008006" key="4">
    <source>
        <dbReference type="Google" id="ProtNLM"/>
    </source>
</evidence>
<dbReference type="InterPro" id="IPR051923">
    <property type="entry name" value="Glycosyl_Hydrolase_39"/>
</dbReference>
<keyword evidence="1" id="KW-0732">Signal</keyword>
<dbReference type="EMBL" id="JAMTCJ010000001">
    <property type="protein sequence ID" value="MCP2174424.1"/>
    <property type="molecule type" value="Genomic_DNA"/>
</dbReference>
<dbReference type="PANTHER" id="PTHR12631">
    <property type="entry name" value="ALPHA-L-IDURONIDASE"/>
    <property type="match status" value="1"/>
</dbReference>
<evidence type="ECO:0000256" key="1">
    <source>
        <dbReference type="SAM" id="SignalP"/>
    </source>
</evidence>
<evidence type="ECO:0000313" key="3">
    <source>
        <dbReference type="Proteomes" id="UP001206895"/>
    </source>
</evidence>
<sequence length="349" mass="37797">MFRMSRLSLRTLITGVILAVTLGFSTVPSASAAPLAPAAGYGFSGGADLLALSQGDLNRELDAVAATGARWLRVGVDRSQIETGPGVYNWSTSDRVINAARARGLTVLAVIAYTPILQGGGLLRTAPPANVNDFAVFTSRAAQRYQGRVSNWEIWNEPNLPLFFGNVPNPALKYTQLLRAAYPAIKRVQPRATVIAAGLSRQIGALSPPAFIQAMYRYGAKGFFDAAAMHPYTFPGGLRANQENGISDIAVVHAIMSRNGDGGKKIWFTEFGAPTNGPRFGGNTPIQQRDQIRDTLAFLARLPYSGPAFIYSIRDTAGDPQSLANRETRFGALLTYDYKRKPTFDLLRR</sequence>